<evidence type="ECO:0000256" key="2">
    <source>
        <dbReference type="ARBA" id="ARBA00022729"/>
    </source>
</evidence>
<dbReference type="SUPFAM" id="SSF52833">
    <property type="entry name" value="Thioredoxin-like"/>
    <property type="match status" value="1"/>
</dbReference>
<keyword evidence="8" id="KW-1185">Reference proteome</keyword>
<evidence type="ECO:0000256" key="4">
    <source>
        <dbReference type="ARBA" id="ARBA00040773"/>
    </source>
</evidence>
<feature type="domain" description="Selenoprotein F/M" evidence="6">
    <location>
        <begin position="43"/>
        <end position="117"/>
    </location>
</feature>
<dbReference type="PANTHER" id="PTHR13077">
    <property type="entry name" value="SELENOPROTEIN F"/>
    <property type="match status" value="1"/>
</dbReference>
<reference evidence="7 8" key="1">
    <citation type="submission" date="2024-08" db="EMBL/GenBank/DDBJ databases">
        <authorList>
            <person name="Will J Nash"/>
            <person name="Angela Man"/>
            <person name="Seanna McTaggart"/>
            <person name="Kendall Baker"/>
            <person name="Tom Barker"/>
            <person name="Leah Catchpole"/>
            <person name="Alex Durrant"/>
            <person name="Karim Gharbi"/>
            <person name="Naomi Irish"/>
            <person name="Gemy Kaithakottil"/>
            <person name="Debby Ku"/>
            <person name="Aaliyah Providence"/>
            <person name="Felix Shaw"/>
            <person name="David Swarbreck"/>
            <person name="Chris Watkins"/>
            <person name="Ann M. McCartney"/>
            <person name="Giulio Formenti"/>
            <person name="Alice Mouton"/>
            <person name="Noel Vella"/>
            <person name="Bjorn M von Reumont"/>
            <person name="Adriana Vella"/>
            <person name="Wilfried Haerty"/>
        </authorList>
    </citation>
    <scope>NUCLEOTIDE SEQUENCE [LARGE SCALE GENOMIC DNA]</scope>
</reference>
<organism evidence="7 8">
    <name type="scientific">Xylocopa violacea</name>
    <name type="common">Violet carpenter bee</name>
    <name type="synonym">Apis violacea</name>
    <dbReference type="NCBI Taxonomy" id="135666"/>
    <lineage>
        <taxon>Eukaryota</taxon>
        <taxon>Metazoa</taxon>
        <taxon>Ecdysozoa</taxon>
        <taxon>Arthropoda</taxon>
        <taxon>Hexapoda</taxon>
        <taxon>Insecta</taxon>
        <taxon>Pterygota</taxon>
        <taxon>Neoptera</taxon>
        <taxon>Endopterygota</taxon>
        <taxon>Hymenoptera</taxon>
        <taxon>Apocrita</taxon>
        <taxon>Aculeata</taxon>
        <taxon>Apoidea</taxon>
        <taxon>Anthophila</taxon>
        <taxon>Apidae</taxon>
        <taxon>Xylocopa</taxon>
        <taxon>Xylocopa</taxon>
    </lineage>
</organism>
<name>A0ABP1P547_XYLVO</name>
<evidence type="ECO:0000256" key="5">
    <source>
        <dbReference type="SAM" id="SignalP"/>
    </source>
</evidence>
<dbReference type="EMBL" id="CAXAJV020001296">
    <property type="protein sequence ID" value="CAL7947633.1"/>
    <property type="molecule type" value="Genomic_DNA"/>
</dbReference>
<gene>
    <name evidence="7" type="ORF">XYLVIOL_LOCUS8433</name>
</gene>
<evidence type="ECO:0000256" key="1">
    <source>
        <dbReference type="ARBA" id="ARBA00005742"/>
    </source>
</evidence>
<evidence type="ECO:0000313" key="7">
    <source>
        <dbReference type="EMBL" id="CAL7947633.1"/>
    </source>
</evidence>
<dbReference type="Proteomes" id="UP001642520">
    <property type="component" value="Unassembled WGS sequence"/>
</dbReference>
<dbReference type="InterPro" id="IPR038219">
    <property type="entry name" value="Sep15/SelM_sf"/>
</dbReference>
<evidence type="ECO:0000259" key="6">
    <source>
        <dbReference type="Pfam" id="PF08806"/>
    </source>
</evidence>
<dbReference type="InterPro" id="IPR036249">
    <property type="entry name" value="Thioredoxin-like_sf"/>
</dbReference>
<feature type="chain" id="PRO_5046452515" description="Selenoprotein M" evidence="5">
    <location>
        <begin position="29"/>
        <end position="126"/>
    </location>
</feature>
<sequence>MHQYDFRFSKVNMAPVIVVIFFVAVALATSHVDSTTTNQYASARVESCSGCRLTQLPDVKQFIFEDLPNYNNVEFKHIPGAVPKLLLFNENEEEVERLPLSSLTREECNNLLISKGFTKKTAKDEI</sequence>
<dbReference type="Gene3D" id="3.40.30.50">
    <property type="entry name" value="Sep15/SelM thioredoxin-like domain, active-site redox motif"/>
    <property type="match status" value="1"/>
</dbReference>
<accession>A0ABP1P547</accession>
<dbReference type="InterPro" id="IPR039992">
    <property type="entry name" value="Sep15_SelM"/>
</dbReference>
<dbReference type="PANTHER" id="PTHR13077:SF7">
    <property type="entry name" value="SELENOPROTEIN M"/>
    <property type="match status" value="1"/>
</dbReference>
<feature type="signal peptide" evidence="5">
    <location>
        <begin position="1"/>
        <end position="28"/>
    </location>
</feature>
<comment type="caution">
    <text evidence="7">The sequence shown here is derived from an EMBL/GenBank/DDBJ whole genome shotgun (WGS) entry which is preliminary data.</text>
</comment>
<keyword evidence="3" id="KW-0712">Selenocysteine</keyword>
<protein>
    <recommendedName>
        <fullName evidence="4">Selenoprotein M</fullName>
    </recommendedName>
</protein>
<evidence type="ECO:0000313" key="8">
    <source>
        <dbReference type="Proteomes" id="UP001642520"/>
    </source>
</evidence>
<dbReference type="InterPro" id="IPR014912">
    <property type="entry name" value="Sep15_SelM_dom"/>
</dbReference>
<keyword evidence="2 5" id="KW-0732">Signal</keyword>
<proteinExistence type="inferred from homology"/>
<dbReference type="Pfam" id="PF08806">
    <property type="entry name" value="Sep15_SelM"/>
    <property type="match status" value="1"/>
</dbReference>
<comment type="similarity">
    <text evidence="1">Belongs to the selenoprotein M/F family.</text>
</comment>
<evidence type="ECO:0000256" key="3">
    <source>
        <dbReference type="ARBA" id="ARBA00022933"/>
    </source>
</evidence>